<keyword evidence="3" id="KW-1185">Reference proteome</keyword>
<accession>A0A833RWU6</accession>
<reference evidence="2" key="1">
    <citation type="submission" date="2020-04" db="EMBL/GenBank/DDBJ databases">
        <title>Hybrid Assembly of Korean Phytophthora infestans isolates.</title>
        <authorList>
            <person name="Prokchorchik M."/>
            <person name="Lee Y."/>
            <person name="Seo J."/>
            <person name="Cho J.-H."/>
            <person name="Park Y.-E."/>
            <person name="Jang D.-C."/>
            <person name="Im J.-S."/>
            <person name="Choi J.-G."/>
            <person name="Park H.-J."/>
            <person name="Lee G.-B."/>
            <person name="Lee Y.-G."/>
            <person name="Hong S.-Y."/>
            <person name="Cho K."/>
            <person name="Sohn K.H."/>
        </authorList>
    </citation>
    <scope>NUCLEOTIDE SEQUENCE</scope>
    <source>
        <strain evidence="2">KR_1_A1</strain>
    </source>
</reference>
<feature type="coiled-coil region" evidence="1">
    <location>
        <begin position="35"/>
        <end position="62"/>
    </location>
</feature>
<keyword evidence="1" id="KW-0175">Coiled coil</keyword>
<dbReference type="Proteomes" id="UP000602510">
    <property type="component" value="Unassembled WGS sequence"/>
</dbReference>
<gene>
    <name evidence="2" type="ORF">GN244_ATG13159</name>
</gene>
<dbReference type="EMBL" id="WSZM01000341">
    <property type="protein sequence ID" value="KAF4034872.1"/>
    <property type="molecule type" value="Genomic_DNA"/>
</dbReference>
<comment type="caution">
    <text evidence="2">The sequence shown here is derived from an EMBL/GenBank/DDBJ whole genome shotgun (WGS) entry which is preliminary data.</text>
</comment>
<protein>
    <submittedName>
        <fullName evidence="2">Uncharacterized protein</fullName>
    </submittedName>
</protein>
<evidence type="ECO:0000256" key="1">
    <source>
        <dbReference type="SAM" id="Coils"/>
    </source>
</evidence>
<name>A0A833RWU6_PHYIN</name>
<evidence type="ECO:0000313" key="3">
    <source>
        <dbReference type="Proteomes" id="UP000602510"/>
    </source>
</evidence>
<proteinExistence type="predicted"/>
<organism evidence="2 3">
    <name type="scientific">Phytophthora infestans</name>
    <name type="common">Potato late blight agent</name>
    <name type="synonym">Botrytis infestans</name>
    <dbReference type="NCBI Taxonomy" id="4787"/>
    <lineage>
        <taxon>Eukaryota</taxon>
        <taxon>Sar</taxon>
        <taxon>Stramenopiles</taxon>
        <taxon>Oomycota</taxon>
        <taxon>Peronosporomycetes</taxon>
        <taxon>Peronosporales</taxon>
        <taxon>Peronosporaceae</taxon>
        <taxon>Phytophthora</taxon>
    </lineage>
</organism>
<sequence length="122" mass="14738">MEYSDHANLIETALEALKSQQLRLKVQRRRMVRWRHQRKETLATIRDEIQRLENVLEQLLYKAQTTLHQLSLESTSVALYRVTIERAALHRENLQLQDAITRHLEIETKLKRETDQFRRELH</sequence>
<evidence type="ECO:0000313" key="2">
    <source>
        <dbReference type="EMBL" id="KAF4034872.1"/>
    </source>
</evidence>
<dbReference type="AlphaFoldDB" id="A0A833RWU6"/>